<name>A0A9P4KF53_9PLEO</name>
<dbReference type="AlphaFoldDB" id="A0A9P4KF53"/>
<keyword evidence="2" id="KW-1185">Reference proteome</keyword>
<gene>
    <name evidence="1" type="ORF">CC78DRAFT_578251</name>
</gene>
<protein>
    <submittedName>
        <fullName evidence="1">Uncharacterized protein</fullName>
    </submittedName>
</protein>
<organism evidence="1 2">
    <name type="scientific">Lojkania enalia</name>
    <dbReference type="NCBI Taxonomy" id="147567"/>
    <lineage>
        <taxon>Eukaryota</taxon>
        <taxon>Fungi</taxon>
        <taxon>Dikarya</taxon>
        <taxon>Ascomycota</taxon>
        <taxon>Pezizomycotina</taxon>
        <taxon>Dothideomycetes</taxon>
        <taxon>Pleosporomycetidae</taxon>
        <taxon>Pleosporales</taxon>
        <taxon>Pleosporales incertae sedis</taxon>
        <taxon>Lojkania</taxon>
    </lineage>
</organism>
<comment type="caution">
    <text evidence="1">The sequence shown here is derived from an EMBL/GenBank/DDBJ whole genome shotgun (WGS) entry which is preliminary data.</text>
</comment>
<dbReference type="EMBL" id="ML986598">
    <property type="protein sequence ID" value="KAF2266538.1"/>
    <property type="molecule type" value="Genomic_DNA"/>
</dbReference>
<reference evidence="2" key="1">
    <citation type="journal article" date="2020" name="Stud. Mycol.">
        <title>101 Dothideomycetes genomes: A test case for predicting lifestyles and emergence of pathogens.</title>
        <authorList>
            <person name="Haridas S."/>
            <person name="Albert R."/>
            <person name="Binder M."/>
            <person name="Bloem J."/>
            <person name="LaButti K."/>
            <person name="Salamov A."/>
            <person name="Andreopoulos B."/>
            <person name="Baker S."/>
            <person name="Barry K."/>
            <person name="Bills G."/>
            <person name="Bluhm B."/>
            <person name="Cannon C."/>
            <person name="Castanera R."/>
            <person name="Culley D."/>
            <person name="Daum C."/>
            <person name="Ezra D."/>
            <person name="Gonzalez J."/>
            <person name="Henrissat B."/>
            <person name="Kuo A."/>
            <person name="Liang C."/>
            <person name="Lipzen A."/>
            <person name="Lutzoni F."/>
            <person name="Magnuson J."/>
            <person name="Mondo S."/>
            <person name="Nolan M."/>
            <person name="Ohm R."/>
            <person name="Pangilinan J."/>
            <person name="Park H.-J."/>
            <person name="Ramirez L."/>
            <person name="Alfaro M."/>
            <person name="Sun H."/>
            <person name="Tritt A."/>
            <person name="Yoshinaga Y."/>
            <person name="Zwiers L.-H."/>
            <person name="Turgeon B."/>
            <person name="Goodwin S."/>
            <person name="Spatafora J."/>
            <person name="Crous P."/>
            <person name="Grigoriev I."/>
        </authorList>
    </citation>
    <scope>NUCLEOTIDE SEQUENCE [LARGE SCALE GENOMIC DNA]</scope>
    <source>
        <strain evidence="2">CBS 304.66</strain>
    </source>
</reference>
<evidence type="ECO:0000313" key="1">
    <source>
        <dbReference type="EMBL" id="KAF2266538.1"/>
    </source>
</evidence>
<proteinExistence type="predicted"/>
<sequence>MSSDKSQEQVDLVTNLPYYSRISTLHNDFPHLQSLSLYMQAIEHARMEGRLGSHDSDSILVAEVSTTGDVTYDRIDCYDLDDLHLHQDMLSGNGNQQAVSARILAIEDLSPGAIEALGTGFNLDPHVFYFHLGFDTRRSAMANLVDPVSENTIPVTWCMPNHAPNNFISVPVPCDLKPLSARKLESSLREDRTYSRQAYRPLA</sequence>
<accession>A0A9P4KF53</accession>
<dbReference type="Proteomes" id="UP000800093">
    <property type="component" value="Unassembled WGS sequence"/>
</dbReference>
<dbReference type="OrthoDB" id="3231000at2759"/>
<evidence type="ECO:0000313" key="2">
    <source>
        <dbReference type="Proteomes" id="UP000800093"/>
    </source>
</evidence>